<dbReference type="Proteomes" id="UP000824087">
    <property type="component" value="Unassembled WGS sequence"/>
</dbReference>
<dbReference type="EMBL" id="DVML01000023">
    <property type="protein sequence ID" value="HIU22716.1"/>
    <property type="molecule type" value="Genomic_DNA"/>
</dbReference>
<keyword evidence="2" id="KW-1133">Transmembrane helix</keyword>
<comment type="similarity">
    <text evidence="1">Belongs to the LytR/CpsA/Psr (LCP) family.</text>
</comment>
<evidence type="ECO:0000313" key="4">
    <source>
        <dbReference type="EMBL" id="HIU22716.1"/>
    </source>
</evidence>
<dbReference type="InterPro" id="IPR004474">
    <property type="entry name" value="LytR_CpsA_psr"/>
</dbReference>
<gene>
    <name evidence="4" type="ORF">IAD49_03950</name>
</gene>
<dbReference type="PANTHER" id="PTHR33392">
    <property type="entry name" value="POLYISOPRENYL-TEICHOIC ACID--PEPTIDOGLYCAN TEICHOIC ACID TRANSFERASE TAGU"/>
    <property type="match status" value="1"/>
</dbReference>
<accession>A0A9D1L3L1</accession>
<dbReference type="PANTHER" id="PTHR33392:SF6">
    <property type="entry name" value="POLYISOPRENYL-TEICHOIC ACID--PEPTIDOGLYCAN TEICHOIC ACID TRANSFERASE TAGU"/>
    <property type="match status" value="1"/>
</dbReference>
<keyword evidence="2" id="KW-0472">Membrane</keyword>
<organism evidence="4 5">
    <name type="scientific">Candidatus Fimihabitans intestinipullorum</name>
    <dbReference type="NCBI Taxonomy" id="2840820"/>
    <lineage>
        <taxon>Bacteria</taxon>
        <taxon>Bacillati</taxon>
        <taxon>Mycoplasmatota</taxon>
        <taxon>Mycoplasmatota incertae sedis</taxon>
        <taxon>Candidatus Fimihabitans</taxon>
    </lineage>
</organism>
<dbReference type="Gene3D" id="3.40.630.190">
    <property type="entry name" value="LCP protein"/>
    <property type="match status" value="1"/>
</dbReference>
<feature type="transmembrane region" description="Helical" evidence="2">
    <location>
        <begin position="40"/>
        <end position="59"/>
    </location>
</feature>
<proteinExistence type="inferred from homology"/>
<dbReference type="AlphaFoldDB" id="A0A9D1L3L1"/>
<dbReference type="NCBIfam" id="TIGR00350">
    <property type="entry name" value="lytR_cpsA_psr"/>
    <property type="match status" value="1"/>
</dbReference>
<evidence type="ECO:0000313" key="5">
    <source>
        <dbReference type="Proteomes" id="UP000824087"/>
    </source>
</evidence>
<reference evidence="4" key="2">
    <citation type="journal article" date="2021" name="PeerJ">
        <title>Extensive microbial diversity within the chicken gut microbiome revealed by metagenomics and culture.</title>
        <authorList>
            <person name="Gilroy R."/>
            <person name="Ravi A."/>
            <person name="Getino M."/>
            <person name="Pursley I."/>
            <person name="Horton D.L."/>
            <person name="Alikhan N.F."/>
            <person name="Baker D."/>
            <person name="Gharbi K."/>
            <person name="Hall N."/>
            <person name="Watson M."/>
            <person name="Adriaenssens E.M."/>
            <person name="Foster-Nyarko E."/>
            <person name="Jarju S."/>
            <person name="Secka A."/>
            <person name="Antonio M."/>
            <person name="Oren A."/>
            <person name="Chaudhuri R.R."/>
            <person name="La Ragione R."/>
            <person name="Hildebrand F."/>
            <person name="Pallen M.J."/>
        </authorList>
    </citation>
    <scope>NUCLEOTIDE SEQUENCE</scope>
    <source>
        <strain evidence="4">CHK197-8231</strain>
    </source>
</reference>
<dbReference type="Pfam" id="PF03816">
    <property type="entry name" value="LytR_cpsA_psr"/>
    <property type="match status" value="1"/>
</dbReference>
<evidence type="ECO:0000256" key="1">
    <source>
        <dbReference type="ARBA" id="ARBA00006068"/>
    </source>
</evidence>
<evidence type="ECO:0000256" key="2">
    <source>
        <dbReference type="SAM" id="Phobius"/>
    </source>
</evidence>
<feature type="domain" description="Cell envelope-related transcriptional attenuator" evidence="3">
    <location>
        <begin position="240"/>
        <end position="386"/>
    </location>
</feature>
<reference evidence="4" key="1">
    <citation type="submission" date="2020-10" db="EMBL/GenBank/DDBJ databases">
        <authorList>
            <person name="Gilroy R."/>
        </authorList>
    </citation>
    <scope>NUCLEOTIDE SEQUENCE</scope>
    <source>
        <strain evidence="4">CHK197-8231</strain>
    </source>
</reference>
<dbReference type="InterPro" id="IPR050922">
    <property type="entry name" value="LytR/CpsA/Psr_CW_biosynth"/>
</dbReference>
<keyword evidence="2" id="KW-0812">Transmembrane</keyword>
<sequence>MRRKRKKKSWLLKIFGIFFCFMYCAFVGIVFYFNIIPDKYLWPVLFFITLLTVVIECFLWNQKIKKIWKRIAVFIAFLLMVVYGFGIYYMTVTMNFMQKLDDVKVQETEYYVVVHKDSDIKKAKQLSNKTMLMLESKSELDRKAVEEVKKKHQTKIEDVKNINQLEQGIDDDQIVFMSSSLYTMMSEKPYLIDEKTRIVEKIKVYKEIKEIKKNKNSLEEPFHIYISGTDSAGTIFDITRSDVNMIVTVNPKTNQILLTSIPRDYYVTLHTSGVKDKLTHAGVYGINESITTVQDLLGIEISYYVHVNFTTLIQLVDAIGGIDVVSDTTFQTHGMGVKYTFYAGVNHLDGNRALAFSRERKSFSDGDKKRVQNQQKVLEAILNKAMSSTSILTNYTQILNTLQSSFQTNFTQQNMTYFIKKQLNDMKPWTITTIHLDGTGSYQNTYTYGSQKLYVMLPDVNSIKEAQDQIKQIVGETQNEKQTKE</sequence>
<comment type="caution">
    <text evidence="4">The sequence shown here is derived from an EMBL/GenBank/DDBJ whole genome shotgun (WGS) entry which is preliminary data.</text>
</comment>
<protein>
    <submittedName>
        <fullName evidence="4">LCP family protein</fullName>
    </submittedName>
</protein>
<feature type="transmembrane region" description="Helical" evidence="2">
    <location>
        <begin position="12"/>
        <end position="34"/>
    </location>
</feature>
<evidence type="ECO:0000259" key="3">
    <source>
        <dbReference type="Pfam" id="PF03816"/>
    </source>
</evidence>
<name>A0A9D1L3L1_9BACT</name>
<feature type="transmembrane region" description="Helical" evidence="2">
    <location>
        <begin position="71"/>
        <end position="90"/>
    </location>
</feature>